<dbReference type="Gene3D" id="3.30.200.20">
    <property type="entry name" value="Phosphorylase Kinase, domain 1"/>
    <property type="match status" value="1"/>
</dbReference>
<dbReference type="EMBL" id="JARRAG010000002">
    <property type="protein sequence ID" value="MDG3005577.1"/>
    <property type="molecule type" value="Genomic_DNA"/>
</dbReference>
<evidence type="ECO:0000256" key="4">
    <source>
        <dbReference type="ARBA" id="ARBA00022840"/>
    </source>
</evidence>
<protein>
    <submittedName>
        <fullName evidence="7">Serine/threonine-protein kinase</fullName>
        <ecNumber evidence="7">2.7.11.1</ecNumber>
    </submittedName>
</protein>
<dbReference type="InterPro" id="IPR011009">
    <property type="entry name" value="Kinase-like_dom_sf"/>
</dbReference>
<keyword evidence="3 7" id="KW-0418">Kinase</keyword>
<accession>A0ABT6FDB4</accession>
<dbReference type="Gene3D" id="1.10.510.10">
    <property type="entry name" value="Transferase(Phosphotransferase) domain 1"/>
    <property type="match status" value="1"/>
</dbReference>
<feature type="compositionally biased region" description="Polar residues" evidence="5">
    <location>
        <begin position="228"/>
        <end position="238"/>
    </location>
</feature>
<gene>
    <name evidence="7" type="ORF">PZE19_17455</name>
</gene>
<proteinExistence type="predicted"/>
<name>A0ABT6FDB4_9BACT</name>
<keyword evidence="2" id="KW-0547">Nucleotide-binding</keyword>
<keyword evidence="1 7" id="KW-0808">Transferase</keyword>
<sequence length="1042" mass="111721">MNDHAPEGTEGPSPSEMTRIAEACERFEAAWRRGEGPRIEDSLAAVGPDFDPLLEKILPLELSLRLAAGEAPTPDEYLSRFPGSRGVVEGAFAEQTTAADLTAAPPPPVAPPGGPPVAGAGPGEGPSGGSSYNLLIGILALQNGFIDHHTLIAAIQAWAQDKTRRLGAVLIRAGKLEERQLALLEALADEHRRRYGDDIHKSLAALGSLAPVFRAVEGMGDPDVESSLTFDPASTQFGTEATTARDEAEAGPWPDGEAPPGGPGEGWSSSRFEILSLHDAGQLGKVFIALDRELNRNVALKEIQEKLADHPVSRGQFVLEGIITGALEHPGIVPVYSMGRRKDGRPFYAMRFIQGPSLRDKLKQLHGDAEARPLAEGEAPPTLPRLLRHFVSACQAMAYAHSRGVLHRDLKPEHVLLGPFGETLVVDWGLAIAIPRKDGEPGDAEASLHLPPGQDSPLAQDGVIVGTVPYMSPEQARGLISQMGRTSDVYALGAVLYAVLTGRAPVAAGDFASILAQVRKGEFPRPRDVRRDVPPALEAVCLKAMAFDPAARYASAGDLACDVEHWLDDEPTVAYPEPWSVRSSRWLRRHSTAAVAAATLLVCALAGLAAMNLQARRANAAIGKERDLADAAREEAELNLRASLTVVDRMLLSIAAKPMPAVPEAVELRRKVADEAMALLDVLDRRHPRDLEVRFFGARVSRELATILRLLGQPTAAAYARAVGLLRNALADSPGDRKYRDLLAETLQDFAAALQAEGRPEDGDPLLREALEVLAGLRAQYPDAPDYRRTEARVANTLANRRLGEGDYAEAARVADLATRTMQKFADSDSPGPTDRMEAVMYQDTLGEALLEGGKLPEAATALDETVRRVDGLLEKAPTDQNLRFLKAAALMKRARALHGEGAKAAADAAVDGIDSLYRQYPKIVVYPEYLALALFARADQHLEREDLAGARADLERALEASDGLMKIDAGRPAYSALLGRAVGRLGLLDVHQGDAVAGRPRLERAAGLLTSALTANPKSPPDRRTLEEVKAALKTLPNAAP</sequence>
<reference evidence="7 8" key="1">
    <citation type="submission" date="2023-03" db="EMBL/GenBank/DDBJ databases">
        <title>Paludisphaera mucosa sp. nov. a novel planctomycete from northern fen.</title>
        <authorList>
            <person name="Ivanova A."/>
        </authorList>
    </citation>
    <scope>NUCLEOTIDE SEQUENCE [LARGE SCALE GENOMIC DNA]</scope>
    <source>
        <strain evidence="7 8">Pla2</strain>
    </source>
</reference>
<evidence type="ECO:0000256" key="3">
    <source>
        <dbReference type="ARBA" id="ARBA00022777"/>
    </source>
</evidence>
<feature type="region of interest" description="Disordered" evidence="5">
    <location>
        <begin position="228"/>
        <end position="269"/>
    </location>
</feature>
<dbReference type="PANTHER" id="PTHR43289">
    <property type="entry name" value="MITOGEN-ACTIVATED PROTEIN KINASE KINASE KINASE 20-RELATED"/>
    <property type="match status" value="1"/>
</dbReference>
<dbReference type="EC" id="2.7.11.1" evidence="7"/>
<feature type="domain" description="Protein kinase" evidence="6">
    <location>
        <begin position="272"/>
        <end position="567"/>
    </location>
</feature>
<evidence type="ECO:0000313" key="8">
    <source>
        <dbReference type="Proteomes" id="UP001216907"/>
    </source>
</evidence>
<feature type="compositionally biased region" description="Pro residues" evidence="5">
    <location>
        <begin position="104"/>
        <end position="115"/>
    </location>
</feature>
<keyword evidence="8" id="KW-1185">Reference proteome</keyword>
<dbReference type="CDD" id="cd14014">
    <property type="entry name" value="STKc_PknB_like"/>
    <property type="match status" value="1"/>
</dbReference>
<dbReference type="PANTHER" id="PTHR43289:SF6">
    <property type="entry name" value="SERINE_THREONINE-PROTEIN KINASE NEKL-3"/>
    <property type="match status" value="1"/>
</dbReference>
<evidence type="ECO:0000256" key="1">
    <source>
        <dbReference type="ARBA" id="ARBA00022679"/>
    </source>
</evidence>
<dbReference type="SUPFAM" id="SSF48452">
    <property type="entry name" value="TPR-like"/>
    <property type="match status" value="1"/>
</dbReference>
<dbReference type="Gene3D" id="1.25.40.10">
    <property type="entry name" value="Tetratricopeptide repeat domain"/>
    <property type="match status" value="1"/>
</dbReference>
<comment type="caution">
    <text evidence="7">The sequence shown here is derived from an EMBL/GenBank/DDBJ whole genome shotgun (WGS) entry which is preliminary data.</text>
</comment>
<evidence type="ECO:0000256" key="2">
    <source>
        <dbReference type="ARBA" id="ARBA00022741"/>
    </source>
</evidence>
<dbReference type="RefSeq" id="WP_277861908.1">
    <property type="nucleotide sequence ID" value="NZ_JARRAG010000002.1"/>
</dbReference>
<dbReference type="GO" id="GO:0004674">
    <property type="term" value="F:protein serine/threonine kinase activity"/>
    <property type="evidence" value="ECO:0007669"/>
    <property type="project" value="UniProtKB-EC"/>
</dbReference>
<keyword evidence="4" id="KW-0067">ATP-binding</keyword>
<dbReference type="InterPro" id="IPR011990">
    <property type="entry name" value="TPR-like_helical_dom_sf"/>
</dbReference>
<feature type="region of interest" description="Disordered" evidence="5">
    <location>
        <begin position="101"/>
        <end position="126"/>
    </location>
</feature>
<dbReference type="Proteomes" id="UP001216907">
    <property type="component" value="Unassembled WGS sequence"/>
</dbReference>
<dbReference type="SUPFAM" id="SSF56112">
    <property type="entry name" value="Protein kinase-like (PK-like)"/>
    <property type="match status" value="1"/>
</dbReference>
<dbReference type="PROSITE" id="PS50011">
    <property type="entry name" value="PROTEIN_KINASE_DOM"/>
    <property type="match status" value="1"/>
</dbReference>
<evidence type="ECO:0000256" key="5">
    <source>
        <dbReference type="SAM" id="MobiDB-lite"/>
    </source>
</evidence>
<dbReference type="Pfam" id="PF00069">
    <property type="entry name" value="Pkinase"/>
    <property type="match status" value="1"/>
</dbReference>
<evidence type="ECO:0000259" key="6">
    <source>
        <dbReference type="PROSITE" id="PS50011"/>
    </source>
</evidence>
<evidence type="ECO:0000313" key="7">
    <source>
        <dbReference type="EMBL" id="MDG3005577.1"/>
    </source>
</evidence>
<organism evidence="7 8">
    <name type="scientific">Paludisphaera mucosa</name>
    <dbReference type="NCBI Taxonomy" id="3030827"/>
    <lineage>
        <taxon>Bacteria</taxon>
        <taxon>Pseudomonadati</taxon>
        <taxon>Planctomycetota</taxon>
        <taxon>Planctomycetia</taxon>
        <taxon>Isosphaerales</taxon>
        <taxon>Isosphaeraceae</taxon>
        <taxon>Paludisphaera</taxon>
    </lineage>
</organism>
<dbReference type="InterPro" id="IPR000719">
    <property type="entry name" value="Prot_kinase_dom"/>
</dbReference>